<organism evidence="1 2">
    <name type="scientific">Romanomermis culicivorax</name>
    <name type="common">Nematode worm</name>
    <dbReference type="NCBI Taxonomy" id="13658"/>
    <lineage>
        <taxon>Eukaryota</taxon>
        <taxon>Metazoa</taxon>
        <taxon>Ecdysozoa</taxon>
        <taxon>Nematoda</taxon>
        <taxon>Enoplea</taxon>
        <taxon>Dorylaimia</taxon>
        <taxon>Mermithida</taxon>
        <taxon>Mermithoidea</taxon>
        <taxon>Mermithidae</taxon>
        <taxon>Romanomermis</taxon>
    </lineage>
</organism>
<dbReference type="Proteomes" id="UP000887565">
    <property type="component" value="Unplaced"/>
</dbReference>
<name>A0A915HL45_ROMCU</name>
<evidence type="ECO:0000313" key="1">
    <source>
        <dbReference type="Proteomes" id="UP000887565"/>
    </source>
</evidence>
<accession>A0A915HL45</accession>
<keyword evidence="1" id="KW-1185">Reference proteome</keyword>
<dbReference type="AlphaFoldDB" id="A0A915HL45"/>
<sequence length="60" mass="7043">MISVTEMTLWRKCSSEGSDYSEDQLLSELYIEFLRNRTLEETKEQETENAVKKVGIKNKL</sequence>
<reference evidence="2" key="1">
    <citation type="submission" date="2022-11" db="UniProtKB">
        <authorList>
            <consortium name="WormBaseParasite"/>
        </authorList>
    </citation>
    <scope>IDENTIFICATION</scope>
</reference>
<evidence type="ECO:0000313" key="2">
    <source>
        <dbReference type="WBParaSite" id="nRc.2.0.1.t02693-RA"/>
    </source>
</evidence>
<protein>
    <submittedName>
        <fullName evidence="2">Uncharacterized protein</fullName>
    </submittedName>
</protein>
<proteinExistence type="predicted"/>
<dbReference type="WBParaSite" id="nRc.2.0.1.t02693-RA">
    <property type="protein sequence ID" value="nRc.2.0.1.t02693-RA"/>
    <property type="gene ID" value="nRc.2.0.1.g02693"/>
</dbReference>